<keyword evidence="2" id="KW-1185">Reference proteome</keyword>
<dbReference type="AlphaFoldDB" id="A0A2K4ZA32"/>
<organism evidence="1 2">
    <name type="scientific">Acetatifactor muris</name>
    <dbReference type="NCBI Taxonomy" id="879566"/>
    <lineage>
        <taxon>Bacteria</taxon>
        <taxon>Bacillati</taxon>
        <taxon>Bacillota</taxon>
        <taxon>Clostridia</taxon>
        <taxon>Lachnospirales</taxon>
        <taxon>Lachnospiraceae</taxon>
        <taxon>Acetatifactor</taxon>
    </lineage>
</organism>
<dbReference type="EMBL" id="OFSM01000001">
    <property type="protein sequence ID" value="SOY27313.1"/>
    <property type="molecule type" value="Genomic_DNA"/>
</dbReference>
<protein>
    <submittedName>
        <fullName evidence="1">PD-(D/E)XK nuclease family transposase</fullName>
    </submittedName>
</protein>
<dbReference type="InterPro" id="IPR010106">
    <property type="entry name" value="RpnA"/>
</dbReference>
<dbReference type="Proteomes" id="UP000236311">
    <property type="component" value="Unassembled WGS sequence"/>
</dbReference>
<accession>A0A2K4ZA32</accession>
<dbReference type="NCBIfam" id="TIGR01784">
    <property type="entry name" value="T_den_put_tspse"/>
    <property type="match status" value="1"/>
</dbReference>
<evidence type="ECO:0000313" key="1">
    <source>
        <dbReference type="EMBL" id="SOY27313.1"/>
    </source>
</evidence>
<sequence>MQIILQKPKLKVIDAQTQRFLRNIGAHSVILDLLCEDEDGARINVEMQKTDDDDHVKRVRFNSSNIDTTFTEKGLDYKDFPDIYVIFISKFDMFLEGKTIYHAGIFLRETGTIINDGIHRIFVNCAVDDGSDIAELMQYFKNSTGKNNKFPKLSDRVSYFKESKEGADAMTQVVEEYANKKVLERDKETAKLFLQNGASVELVKKSIPTLSVEFIEKLNLQLTTVEQ</sequence>
<evidence type="ECO:0000313" key="2">
    <source>
        <dbReference type="Proteomes" id="UP000236311"/>
    </source>
</evidence>
<gene>
    <name evidence="1" type="ORF">AMURIS_00017</name>
</gene>
<dbReference type="Pfam" id="PF12784">
    <property type="entry name" value="PDDEXK_2"/>
    <property type="match status" value="1"/>
</dbReference>
<reference evidence="1 2" key="1">
    <citation type="submission" date="2018-01" db="EMBL/GenBank/DDBJ databases">
        <authorList>
            <person name="Gaut B.S."/>
            <person name="Morton B.R."/>
            <person name="Clegg M.T."/>
            <person name="Duvall M.R."/>
        </authorList>
    </citation>
    <scope>NUCLEOTIDE SEQUENCE [LARGE SCALE GENOMIC DNA]</scope>
    <source>
        <strain evidence="1">GP69</strain>
    </source>
</reference>
<proteinExistence type="predicted"/>
<name>A0A2K4ZA32_9FIRM</name>